<dbReference type="Proteomes" id="UP000249417">
    <property type="component" value="Unassembled WGS sequence"/>
</dbReference>
<evidence type="ECO:0000256" key="1">
    <source>
        <dbReference type="SAM" id="Phobius"/>
    </source>
</evidence>
<evidence type="ECO:0000313" key="3">
    <source>
        <dbReference type="Proteomes" id="UP000249417"/>
    </source>
</evidence>
<gene>
    <name evidence="2" type="ORF">DI551_08165</name>
</gene>
<dbReference type="InterPro" id="IPR009732">
    <property type="entry name" value="DUF1304"/>
</dbReference>
<feature type="transmembrane region" description="Helical" evidence="1">
    <location>
        <begin position="95"/>
        <end position="113"/>
    </location>
</feature>
<evidence type="ECO:0000313" key="2">
    <source>
        <dbReference type="EMBL" id="PZQ45202.1"/>
    </source>
</evidence>
<keyword evidence="1" id="KW-1133">Transmembrane helix</keyword>
<organism evidence="2 3">
    <name type="scientific">Micavibrio aeruginosavorus</name>
    <dbReference type="NCBI Taxonomy" id="349221"/>
    <lineage>
        <taxon>Bacteria</taxon>
        <taxon>Pseudomonadati</taxon>
        <taxon>Bdellovibrionota</taxon>
        <taxon>Bdellovibrionia</taxon>
        <taxon>Bdellovibrionales</taxon>
        <taxon>Pseudobdellovibrionaceae</taxon>
        <taxon>Micavibrio</taxon>
    </lineage>
</organism>
<feature type="transmembrane region" description="Helical" evidence="1">
    <location>
        <begin position="57"/>
        <end position="89"/>
    </location>
</feature>
<proteinExistence type="predicted"/>
<protein>
    <submittedName>
        <fullName evidence="2">DUF1304 domain-containing protein</fullName>
    </submittedName>
</protein>
<dbReference type="AlphaFoldDB" id="A0A2W5MVF2"/>
<name>A0A2W5MVF2_9BACT</name>
<sequence>MQIAFQILYALVILLHVYFAVLEMALWKKRVPKIFGISQDFADKSAALASNQGLYNLFLVVALLIGFFHPLFVLYGLGCVIVAGIWGAITVNKRIFFVQGLPALLALALYLLGQ</sequence>
<dbReference type="Pfam" id="PF06993">
    <property type="entry name" value="DUF1304"/>
    <property type="match status" value="1"/>
</dbReference>
<keyword evidence="1" id="KW-0812">Transmembrane</keyword>
<keyword evidence="1" id="KW-0472">Membrane</keyword>
<accession>A0A2W5MVF2</accession>
<dbReference type="PANTHER" id="PTHR38446:SF1">
    <property type="entry name" value="BLL0914 PROTEIN"/>
    <property type="match status" value="1"/>
</dbReference>
<feature type="transmembrane region" description="Helical" evidence="1">
    <location>
        <begin position="6"/>
        <end position="27"/>
    </location>
</feature>
<dbReference type="EMBL" id="QFQB01000059">
    <property type="protein sequence ID" value="PZQ45202.1"/>
    <property type="molecule type" value="Genomic_DNA"/>
</dbReference>
<reference evidence="2 3" key="1">
    <citation type="submission" date="2017-08" db="EMBL/GenBank/DDBJ databases">
        <title>Infants hospitalized years apart are colonized by the same room-sourced microbial strains.</title>
        <authorList>
            <person name="Brooks B."/>
            <person name="Olm M.R."/>
            <person name="Firek B.A."/>
            <person name="Baker R."/>
            <person name="Thomas B.C."/>
            <person name="Morowitz M.J."/>
            <person name="Banfield J.F."/>
        </authorList>
    </citation>
    <scope>NUCLEOTIDE SEQUENCE [LARGE SCALE GENOMIC DNA]</scope>
    <source>
        <strain evidence="2">S2_005_002_R2_29</strain>
    </source>
</reference>
<dbReference type="PANTHER" id="PTHR38446">
    <property type="entry name" value="BLL0914 PROTEIN"/>
    <property type="match status" value="1"/>
</dbReference>
<comment type="caution">
    <text evidence="2">The sequence shown here is derived from an EMBL/GenBank/DDBJ whole genome shotgun (WGS) entry which is preliminary data.</text>
</comment>